<sequence length="160" mass="17762">MFYNVSRDIFEDMQDLQRSRDVWNENFGSMSQSDLIMETLMGHQTASSPEVLSLSSTSPNSYSSWVMSHFQGVLIAHMDDEVVDDIAVNTAAGGFSVWLFCRSGVARLYNIFAANDETSVSYVREDGVVRWGLGKEPEQVSAVGSGTKKGRPASVHVRWV</sequence>
<gene>
    <name evidence="1" type="ORF">B0A52_07546</name>
</gene>
<dbReference type="Proteomes" id="UP000288859">
    <property type="component" value="Unassembled WGS sequence"/>
</dbReference>
<protein>
    <submittedName>
        <fullName evidence="1">Uncharacterized protein</fullName>
    </submittedName>
</protein>
<comment type="caution">
    <text evidence="1">The sequence shown here is derived from an EMBL/GenBank/DDBJ whole genome shotgun (WGS) entry which is preliminary data.</text>
</comment>
<dbReference type="OrthoDB" id="10306228at2759"/>
<proteinExistence type="predicted"/>
<organism evidence="1 2">
    <name type="scientific">Exophiala mesophila</name>
    <name type="common">Black yeast-like fungus</name>
    <dbReference type="NCBI Taxonomy" id="212818"/>
    <lineage>
        <taxon>Eukaryota</taxon>
        <taxon>Fungi</taxon>
        <taxon>Dikarya</taxon>
        <taxon>Ascomycota</taxon>
        <taxon>Pezizomycotina</taxon>
        <taxon>Eurotiomycetes</taxon>
        <taxon>Chaetothyriomycetidae</taxon>
        <taxon>Chaetothyriales</taxon>
        <taxon>Herpotrichiellaceae</taxon>
        <taxon>Exophiala</taxon>
    </lineage>
</organism>
<evidence type="ECO:0000313" key="1">
    <source>
        <dbReference type="EMBL" id="RVX68891.1"/>
    </source>
</evidence>
<accession>A0A438MZV2</accession>
<dbReference type="AlphaFoldDB" id="A0A438MZV2"/>
<dbReference type="EMBL" id="NAJM01000034">
    <property type="protein sequence ID" value="RVX68891.1"/>
    <property type="molecule type" value="Genomic_DNA"/>
</dbReference>
<evidence type="ECO:0000313" key="2">
    <source>
        <dbReference type="Proteomes" id="UP000288859"/>
    </source>
</evidence>
<name>A0A438MZV2_EXOME</name>
<dbReference type="VEuPathDB" id="FungiDB:PV10_03040"/>
<reference evidence="1 2" key="1">
    <citation type="submission" date="2017-03" db="EMBL/GenBank/DDBJ databases">
        <title>Genomes of endolithic fungi from Antarctica.</title>
        <authorList>
            <person name="Coleine C."/>
            <person name="Masonjones S."/>
            <person name="Stajich J.E."/>
        </authorList>
    </citation>
    <scope>NUCLEOTIDE SEQUENCE [LARGE SCALE GENOMIC DNA]</scope>
    <source>
        <strain evidence="1 2">CCFEE 6314</strain>
    </source>
</reference>